<organism evidence="3 4">
    <name type="scientific">Tuber borchii</name>
    <name type="common">White truffle</name>
    <dbReference type="NCBI Taxonomy" id="42251"/>
    <lineage>
        <taxon>Eukaryota</taxon>
        <taxon>Fungi</taxon>
        <taxon>Dikarya</taxon>
        <taxon>Ascomycota</taxon>
        <taxon>Pezizomycotina</taxon>
        <taxon>Pezizomycetes</taxon>
        <taxon>Pezizales</taxon>
        <taxon>Tuberaceae</taxon>
        <taxon>Tuber</taxon>
    </lineage>
</organism>
<protein>
    <submittedName>
        <fullName evidence="3">Uncharacterized protein</fullName>
    </submittedName>
</protein>
<proteinExistence type="predicted"/>
<keyword evidence="2" id="KW-0472">Membrane</keyword>
<dbReference type="OrthoDB" id="5480757at2759"/>
<feature type="non-terminal residue" evidence="3">
    <location>
        <position position="223"/>
    </location>
</feature>
<gene>
    <name evidence="3" type="ORF">B9Z19DRAFT_1097443</name>
</gene>
<feature type="compositionally biased region" description="Basic and acidic residues" evidence="1">
    <location>
        <begin position="188"/>
        <end position="200"/>
    </location>
</feature>
<feature type="compositionally biased region" description="Polar residues" evidence="1">
    <location>
        <begin position="203"/>
        <end position="223"/>
    </location>
</feature>
<feature type="compositionally biased region" description="Polar residues" evidence="1">
    <location>
        <begin position="168"/>
        <end position="178"/>
    </location>
</feature>
<keyword evidence="2" id="KW-0812">Transmembrane</keyword>
<name>A0A2T6ZA18_TUBBO</name>
<evidence type="ECO:0000256" key="2">
    <source>
        <dbReference type="SAM" id="Phobius"/>
    </source>
</evidence>
<evidence type="ECO:0000313" key="4">
    <source>
        <dbReference type="Proteomes" id="UP000244722"/>
    </source>
</evidence>
<feature type="region of interest" description="Disordered" evidence="1">
    <location>
        <begin position="159"/>
        <end position="223"/>
    </location>
</feature>
<comment type="caution">
    <text evidence="3">The sequence shown here is derived from an EMBL/GenBank/DDBJ whole genome shotgun (WGS) entry which is preliminary data.</text>
</comment>
<dbReference type="Proteomes" id="UP000244722">
    <property type="component" value="Unassembled WGS sequence"/>
</dbReference>
<dbReference type="AlphaFoldDB" id="A0A2T6ZA18"/>
<reference evidence="3 4" key="1">
    <citation type="submission" date="2017-04" db="EMBL/GenBank/DDBJ databases">
        <title>Draft genome sequence of Tuber borchii Vittad., a whitish edible truffle.</title>
        <authorList>
            <consortium name="DOE Joint Genome Institute"/>
            <person name="Murat C."/>
            <person name="Kuo A."/>
            <person name="Barry K.W."/>
            <person name="Clum A."/>
            <person name="Dockter R.B."/>
            <person name="Fauchery L."/>
            <person name="Iotti M."/>
            <person name="Kohler A."/>
            <person name="Labutti K."/>
            <person name="Lindquist E.A."/>
            <person name="Lipzen A."/>
            <person name="Ohm R.A."/>
            <person name="Wang M."/>
            <person name="Grigoriev I.V."/>
            <person name="Zambonelli A."/>
            <person name="Martin F.M."/>
        </authorList>
    </citation>
    <scope>NUCLEOTIDE SEQUENCE [LARGE SCALE GENOMIC DNA]</scope>
    <source>
        <strain evidence="3 4">Tbo3840</strain>
    </source>
</reference>
<sequence length="223" mass="24091">MTVDKLAVLLLIVMFGTLLLVLDIFGDDETYYINIRARHGNRDSGRRRKNNASTGAAEEGQLDQLEVGSTKNGWFLQRWYNSLRGDAAPKTVSFSSAEVIPHRNPRSNLGWAKGIDGGRDTRDPSYVLDAVSDRLRQTQGGPRSLSTIRTDGGLGSSATSGAFLATGRGSSEDASPNATMVGRRMHGAKRDASADFRREFMSATETTGLSGNPNSDLTLTHSP</sequence>
<feature type="region of interest" description="Disordered" evidence="1">
    <location>
        <begin position="41"/>
        <end position="63"/>
    </location>
</feature>
<accession>A0A2T6ZA18</accession>
<keyword evidence="2" id="KW-1133">Transmembrane helix</keyword>
<dbReference type="EMBL" id="NESQ01000565">
    <property type="protein sequence ID" value="PUU72342.1"/>
    <property type="molecule type" value="Genomic_DNA"/>
</dbReference>
<keyword evidence="4" id="KW-1185">Reference proteome</keyword>
<evidence type="ECO:0000313" key="3">
    <source>
        <dbReference type="EMBL" id="PUU72342.1"/>
    </source>
</evidence>
<feature type="transmembrane region" description="Helical" evidence="2">
    <location>
        <begin position="6"/>
        <end position="26"/>
    </location>
</feature>
<evidence type="ECO:0000256" key="1">
    <source>
        <dbReference type="SAM" id="MobiDB-lite"/>
    </source>
</evidence>